<dbReference type="Gene3D" id="2.60.40.2230">
    <property type="entry name" value="Uncharacterised protein YcnI-like PF07987, DUF1775"/>
    <property type="match status" value="1"/>
</dbReference>
<evidence type="ECO:0000256" key="2">
    <source>
        <dbReference type="SAM" id="Phobius"/>
    </source>
</evidence>
<feature type="transmembrane region" description="Helical" evidence="2">
    <location>
        <begin position="215"/>
        <end position="234"/>
    </location>
</feature>
<name>A0ABN3HSZ3_9ACTN</name>
<protein>
    <recommendedName>
        <fullName evidence="4">YncI copper-binding domain-containing protein</fullName>
    </recommendedName>
</protein>
<evidence type="ECO:0000313" key="5">
    <source>
        <dbReference type="EMBL" id="GAA2386491.1"/>
    </source>
</evidence>
<keyword evidence="6" id="KW-1185">Reference proteome</keyword>
<feature type="signal peptide" evidence="3">
    <location>
        <begin position="1"/>
        <end position="34"/>
    </location>
</feature>
<accession>A0ABN3HSZ3</accession>
<proteinExistence type="predicted"/>
<comment type="caution">
    <text evidence="5">The sequence shown here is derived from an EMBL/GenBank/DDBJ whole genome shotgun (WGS) entry which is preliminary data.</text>
</comment>
<gene>
    <name evidence="5" type="ORF">GCM10010255_12300</name>
</gene>
<sequence length="242" mass="24868">MFHAMKKHGTARRLALLTAATTGAVLLTTGPAAAHVEVEADNAQALAENVKLTFVAESESADAGITELRVVLPKGIASADVAYDKGPEGWKFTARDDGYVIKGPAVKAGEDAEHSVVVKQLPDAKELAFKTLQTYSDGRIDRWIELAEPSGDGHGNEAPVLELKAAAPGAKPASPSPSETQPASPSPTPTETEPESSPAAQAEAKEDDGGLSTGAWIGIGAAVLIVAGGAAYAVRRRAGAQQ</sequence>
<organism evidence="5 6">
    <name type="scientific">Streptomyces coeruleofuscus</name>
    <dbReference type="NCBI Taxonomy" id="66879"/>
    <lineage>
        <taxon>Bacteria</taxon>
        <taxon>Bacillati</taxon>
        <taxon>Actinomycetota</taxon>
        <taxon>Actinomycetes</taxon>
        <taxon>Kitasatosporales</taxon>
        <taxon>Streptomycetaceae</taxon>
        <taxon>Streptomyces</taxon>
    </lineage>
</organism>
<feature type="domain" description="YncI copper-binding" evidence="4">
    <location>
        <begin position="105"/>
        <end position="163"/>
    </location>
</feature>
<evidence type="ECO:0000256" key="3">
    <source>
        <dbReference type="SAM" id="SignalP"/>
    </source>
</evidence>
<keyword evidence="3" id="KW-0732">Signal</keyword>
<keyword evidence="2" id="KW-0472">Membrane</keyword>
<feature type="compositionally biased region" description="Low complexity" evidence="1">
    <location>
        <begin position="166"/>
        <end position="202"/>
    </location>
</feature>
<dbReference type="InterPro" id="IPR012533">
    <property type="entry name" value="YcnI-copper_dom"/>
</dbReference>
<evidence type="ECO:0000313" key="6">
    <source>
        <dbReference type="Proteomes" id="UP001499986"/>
    </source>
</evidence>
<dbReference type="RefSeq" id="WP_346137715.1">
    <property type="nucleotide sequence ID" value="NZ_BAAASE010000001.1"/>
</dbReference>
<dbReference type="Proteomes" id="UP001499986">
    <property type="component" value="Unassembled WGS sequence"/>
</dbReference>
<evidence type="ECO:0000256" key="1">
    <source>
        <dbReference type="SAM" id="MobiDB-lite"/>
    </source>
</evidence>
<feature type="region of interest" description="Disordered" evidence="1">
    <location>
        <begin position="166"/>
        <end position="212"/>
    </location>
</feature>
<keyword evidence="2" id="KW-1133">Transmembrane helix</keyword>
<reference evidence="5 6" key="1">
    <citation type="journal article" date="2019" name="Int. J. Syst. Evol. Microbiol.">
        <title>The Global Catalogue of Microorganisms (GCM) 10K type strain sequencing project: providing services to taxonomists for standard genome sequencing and annotation.</title>
        <authorList>
            <consortium name="The Broad Institute Genomics Platform"/>
            <consortium name="The Broad Institute Genome Sequencing Center for Infectious Disease"/>
            <person name="Wu L."/>
            <person name="Ma J."/>
        </authorList>
    </citation>
    <scope>NUCLEOTIDE SEQUENCE [LARGE SCALE GENOMIC DNA]</scope>
    <source>
        <strain evidence="5 6">JCM 4358</strain>
    </source>
</reference>
<feature type="chain" id="PRO_5047437775" description="YncI copper-binding domain-containing protein" evidence="3">
    <location>
        <begin position="35"/>
        <end position="242"/>
    </location>
</feature>
<dbReference type="InterPro" id="IPR038507">
    <property type="entry name" value="YcnI-like_sf"/>
</dbReference>
<dbReference type="Pfam" id="PF07987">
    <property type="entry name" value="DUF1775"/>
    <property type="match status" value="1"/>
</dbReference>
<keyword evidence="2" id="KW-0812">Transmembrane</keyword>
<evidence type="ECO:0000259" key="4">
    <source>
        <dbReference type="Pfam" id="PF07987"/>
    </source>
</evidence>
<dbReference type="EMBL" id="BAAASE010000001">
    <property type="protein sequence ID" value="GAA2386491.1"/>
    <property type="molecule type" value="Genomic_DNA"/>
</dbReference>